<dbReference type="Proteomes" id="UP000294933">
    <property type="component" value="Unassembled WGS sequence"/>
</dbReference>
<sequence length="117" mass="13495">LHPKYKTTYFTRQGWPTEWIDNAIALLRAEYEKNYATACTKRNDNADDFFKEIDEYGLDDNSDPIDDWISTGPIRTAQDPLKWWSGMLADNNRLAAMALDILSAPGMFYLHCVLCCH</sequence>
<dbReference type="VEuPathDB" id="FungiDB:BD410DRAFT_734583"/>
<reference evidence="1 2" key="1">
    <citation type="submission" date="2018-06" db="EMBL/GenBank/DDBJ databases">
        <title>A transcriptomic atlas of mushroom development highlights an independent origin of complex multicellularity.</title>
        <authorList>
            <consortium name="DOE Joint Genome Institute"/>
            <person name="Krizsan K."/>
            <person name="Almasi E."/>
            <person name="Merenyi Z."/>
            <person name="Sahu N."/>
            <person name="Viragh M."/>
            <person name="Koszo T."/>
            <person name="Mondo S."/>
            <person name="Kiss B."/>
            <person name="Balint B."/>
            <person name="Kues U."/>
            <person name="Barry K."/>
            <person name="Hegedus J.C."/>
            <person name="Henrissat B."/>
            <person name="Johnson J."/>
            <person name="Lipzen A."/>
            <person name="Ohm R."/>
            <person name="Nagy I."/>
            <person name="Pangilinan J."/>
            <person name="Yan J."/>
            <person name="Xiong Y."/>
            <person name="Grigoriev I.V."/>
            <person name="Hibbett D.S."/>
            <person name="Nagy L.G."/>
        </authorList>
    </citation>
    <scope>NUCLEOTIDE SEQUENCE [LARGE SCALE GENOMIC DNA]</scope>
    <source>
        <strain evidence="1 2">SZMC22713</strain>
    </source>
</reference>
<feature type="non-terminal residue" evidence="1">
    <location>
        <position position="1"/>
    </location>
</feature>
<evidence type="ECO:0008006" key="3">
    <source>
        <dbReference type="Google" id="ProtNLM"/>
    </source>
</evidence>
<keyword evidence="2" id="KW-1185">Reference proteome</keyword>
<dbReference type="EMBL" id="ML170391">
    <property type="protein sequence ID" value="TDL14104.1"/>
    <property type="molecule type" value="Genomic_DNA"/>
</dbReference>
<protein>
    <recommendedName>
        <fullName evidence="3">HAT C-terminal dimerisation domain-containing protein</fullName>
    </recommendedName>
</protein>
<accession>A0A4Y7PFA6</accession>
<dbReference type="OrthoDB" id="3359487at2759"/>
<name>A0A4Y7PFA6_9AGAM</name>
<gene>
    <name evidence="1" type="ORF">BD410DRAFT_734583</name>
</gene>
<dbReference type="AlphaFoldDB" id="A0A4Y7PFA6"/>
<evidence type="ECO:0000313" key="1">
    <source>
        <dbReference type="EMBL" id="TDL14104.1"/>
    </source>
</evidence>
<organism evidence="1 2">
    <name type="scientific">Rickenella mellea</name>
    <dbReference type="NCBI Taxonomy" id="50990"/>
    <lineage>
        <taxon>Eukaryota</taxon>
        <taxon>Fungi</taxon>
        <taxon>Dikarya</taxon>
        <taxon>Basidiomycota</taxon>
        <taxon>Agaricomycotina</taxon>
        <taxon>Agaricomycetes</taxon>
        <taxon>Hymenochaetales</taxon>
        <taxon>Rickenellaceae</taxon>
        <taxon>Rickenella</taxon>
    </lineage>
</organism>
<evidence type="ECO:0000313" key="2">
    <source>
        <dbReference type="Proteomes" id="UP000294933"/>
    </source>
</evidence>
<proteinExistence type="predicted"/>